<feature type="compositionally biased region" description="Pro residues" evidence="1">
    <location>
        <begin position="71"/>
        <end position="86"/>
    </location>
</feature>
<feature type="compositionally biased region" description="Acidic residues" evidence="1">
    <location>
        <begin position="32"/>
        <end position="44"/>
    </location>
</feature>
<protein>
    <submittedName>
        <fullName evidence="2">Uncharacterized protein</fullName>
    </submittedName>
</protein>
<evidence type="ECO:0000313" key="2">
    <source>
        <dbReference type="EMBL" id="GFC61015.1"/>
    </source>
</evidence>
<feature type="non-terminal residue" evidence="2">
    <location>
        <position position="143"/>
    </location>
</feature>
<feature type="region of interest" description="Disordered" evidence="1">
    <location>
        <begin position="1"/>
        <end position="143"/>
    </location>
</feature>
<evidence type="ECO:0000256" key="1">
    <source>
        <dbReference type="SAM" id="MobiDB-lite"/>
    </source>
</evidence>
<organism evidence="2">
    <name type="scientific">Tanacetum cinerariifolium</name>
    <name type="common">Dalmatian daisy</name>
    <name type="synonym">Chrysanthemum cinerariifolium</name>
    <dbReference type="NCBI Taxonomy" id="118510"/>
    <lineage>
        <taxon>Eukaryota</taxon>
        <taxon>Viridiplantae</taxon>
        <taxon>Streptophyta</taxon>
        <taxon>Embryophyta</taxon>
        <taxon>Tracheophyta</taxon>
        <taxon>Spermatophyta</taxon>
        <taxon>Magnoliopsida</taxon>
        <taxon>eudicotyledons</taxon>
        <taxon>Gunneridae</taxon>
        <taxon>Pentapetalae</taxon>
        <taxon>asterids</taxon>
        <taxon>campanulids</taxon>
        <taxon>Asterales</taxon>
        <taxon>Asteraceae</taxon>
        <taxon>Asteroideae</taxon>
        <taxon>Anthemideae</taxon>
        <taxon>Anthemidinae</taxon>
        <taxon>Tanacetum</taxon>
    </lineage>
</organism>
<name>A0A699Q9W9_TANCI</name>
<dbReference type="EMBL" id="BKCJ010987857">
    <property type="protein sequence ID" value="GFC61015.1"/>
    <property type="molecule type" value="Genomic_DNA"/>
</dbReference>
<dbReference type="AlphaFoldDB" id="A0A699Q9W9"/>
<feature type="non-terminal residue" evidence="2">
    <location>
        <position position="1"/>
    </location>
</feature>
<reference evidence="2" key="1">
    <citation type="journal article" date="2019" name="Sci. Rep.">
        <title>Draft genome of Tanacetum cinerariifolium, the natural source of mosquito coil.</title>
        <authorList>
            <person name="Yamashiro T."/>
            <person name="Shiraishi A."/>
            <person name="Satake H."/>
            <person name="Nakayama K."/>
        </authorList>
    </citation>
    <scope>NUCLEOTIDE SEQUENCE</scope>
</reference>
<proteinExistence type="predicted"/>
<accession>A0A699Q9W9</accession>
<comment type="caution">
    <text evidence="2">The sequence shown here is derived from an EMBL/GenBank/DDBJ whole genome shotgun (WGS) entry which is preliminary data.</text>
</comment>
<feature type="compositionally biased region" description="Basic and acidic residues" evidence="1">
    <location>
        <begin position="125"/>
        <end position="143"/>
    </location>
</feature>
<gene>
    <name evidence="2" type="ORF">Tci_832985</name>
</gene>
<sequence length="143" mass="15436">TYTSVPSPVEDYSDIGSLEVDGPPSLDYGDLEKDDEEDPEEDPADYPANSTVVALPAVDHVPSEEVTEPLPHIPSSPLPIPSPPLNSPTHIEIPESCLPLRKRLRFASPTPSQEVKESSAAGAARQDKPAVARDDPYSLVREE</sequence>